<evidence type="ECO:0000313" key="4">
    <source>
        <dbReference type="Proteomes" id="UP000050790"/>
    </source>
</evidence>
<accession>A0AA84Z7S3</accession>
<evidence type="ECO:0000256" key="1">
    <source>
        <dbReference type="SAM" id="MobiDB-lite"/>
    </source>
</evidence>
<organism evidence="4 6">
    <name type="scientific">Schistosoma margrebowiei</name>
    <dbReference type="NCBI Taxonomy" id="48269"/>
    <lineage>
        <taxon>Eukaryota</taxon>
        <taxon>Metazoa</taxon>
        <taxon>Spiralia</taxon>
        <taxon>Lophotrochozoa</taxon>
        <taxon>Platyhelminthes</taxon>
        <taxon>Trematoda</taxon>
        <taxon>Digenea</taxon>
        <taxon>Strigeidida</taxon>
        <taxon>Schistosomatoidea</taxon>
        <taxon>Schistosomatidae</taxon>
        <taxon>Schistosoma</taxon>
    </lineage>
</organism>
<proteinExistence type="predicted"/>
<dbReference type="Proteomes" id="UP000050790">
    <property type="component" value="Unassembled WGS sequence"/>
</dbReference>
<feature type="region of interest" description="Disordered" evidence="1">
    <location>
        <begin position="250"/>
        <end position="296"/>
    </location>
</feature>
<name>A0AA84Z7S3_9TREM</name>
<dbReference type="InterPro" id="IPR053891">
    <property type="entry name" value="Shisa_N"/>
</dbReference>
<evidence type="ECO:0000256" key="2">
    <source>
        <dbReference type="SAM" id="Phobius"/>
    </source>
</evidence>
<dbReference type="AlphaFoldDB" id="A0AA84Z7S3"/>
<keyword evidence="2" id="KW-0472">Membrane</keyword>
<dbReference type="Pfam" id="PF13908">
    <property type="entry name" value="Shisa_N"/>
    <property type="match status" value="1"/>
</dbReference>
<evidence type="ECO:0000313" key="5">
    <source>
        <dbReference type="WBParaSite" id="SMRG1_13870.1"/>
    </source>
</evidence>
<feature type="compositionally biased region" description="Basic residues" evidence="1">
    <location>
        <begin position="267"/>
        <end position="277"/>
    </location>
</feature>
<protein>
    <recommendedName>
        <fullName evidence="3">Shisa N-terminal domain-containing protein</fullName>
    </recommendedName>
</protein>
<sequence>MDQKVSSYLVPREVLLRYGGITNDQKKHLYSEIHSLNFVYIPSFLKSQGSGVELLYQYGVCQSPKDFDGQVYEYFVCPTSLNEKLGSFEGEQRFCCGAPPQQYCCTSTQFSSGIHIVQSDLLISPSIFIGGSLGFLLFGIFFVIYAYSRLARNLRKASNKLFYETNVGVFASPAFHEPIQNLELTTSSDIQSNEPPKKTLLSCGSRLTKISSEKSVSENPSKNTNFTTNNDHLLVISDNSERESIKNLIHQHKSRHSYIINNNNNNAKKKKKKKKSRKNENSTPIKARPVLLKRSS</sequence>
<keyword evidence="2" id="KW-1133">Transmembrane helix</keyword>
<reference evidence="5 6" key="1">
    <citation type="submission" date="2023-11" db="UniProtKB">
        <authorList>
            <consortium name="WormBaseParasite"/>
        </authorList>
    </citation>
    <scope>IDENTIFICATION</scope>
</reference>
<dbReference type="WBParaSite" id="SMRG1_13870.1">
    <property type="protein sequence ID" value="SMRG1_13870.1"/>
    <property type="gene ID" value="SMRG1_13870"/>
</dbReference>
<evidence type="ECO:0000259" key="3">
    <source>
        <dbReference type="Pfam" id="PF13908"/>
    </source>
</evidence>
<feature type="domain" description="Shisa N-terminal" evidence="3">
    <location>
        <begin position="61"/>
        <end position="109"/>
    </location>
</feature>
<keyword evidence="2" id="KW-0812">Transmembrane</keyword>
<evidence type="ECO:0000313" key="6">
    <source>
        <dbReference type="WBParaSite" id="SMRG1_13870.2"/>
    </source>
</evidence>
<feature type="transmembrane region" description="Helical" evidence="2">
    <location>
        <begin position="127"/>
        <end position="147"/>
    </location>
</feature>
<dbReference type="WBParaSite" id="SMRG1_13870.2">
    <property type="protein sequence ID" value="SMRG1_13870.2"/>
    <property type="gene ID" value="SMRG1_13870"/>
</dbReference>